<evidence type="ECO:0000256" key="2">
    <source>
        <dbReference type="ARBA" id="ARBA00023445"/>
    </source>
</evidence>
<feature type="domain" description="NAD-dependent epimerase/dehydratase" evidence="3">
    <location>
        <begin position="5"/>
        <end position="202"/>
    </location>
</feature>
<evidence type="ECO:0000256" key="1">
    <source>
        <dbReference type="ARBA" id="ARBA00023002"/>
    </source>
</evidence>
<protein>
    <recommendedName>
        <fullName evidence="3">NAD-dependent epimerase/dehydratase domain-containing protein</fullName>
    </recommendedName>
</protein>
<evidence type="ECO:0000259" key="3">
    <source>
        <dbReference type="Pfam" id="PF01370"/>
    </source>
</evidence>
<dbReference type="PANTHER" id="PTHR10366:SF812">
    <property type="entry name" value="VPS9 DOMAIN-CONTAINING PROTEIN"/>
    <property type="match status" value="1"/>
</dbReference>
<dbReference type="Proteomes" id="UP000433883">
    <property type="component" value="Unassembled WGS sequence"/>
</dbReference>
<evidence type="ECO:0000313" key="4">
    <source>
        <dbReference type="EMBL" id="KAE9972884.1"/>
    </source>
</evidence>
<accession>A0A8H3UM77</accession>
<dbReference type="InterPro" id="IPR050425">
    <property type="entry name" value="NAD(P)_dehydrat-like"/>
</dbReference>
<dbReference type="GO" id="GO:0016616">
    <property type="term" value="F:oxidoreductase activity, acting on the CH-OH group of donors, NAD or NADP as acceptor"/>
    <property type="evidence" value="ECO:0007669"/>
    <property type="project" value="TreeGrafter"/>
</dbReference>
<dbReference type="Pfam" id="PF01370">
    <property type="entry name" value="Epimerase"/>
    <property type="match status" value="1"/>
</dbReference>
<organism evidence="4 5">
    <name type="scientific">Venturia inaequalis</name>
    <name type="common">Apple scab fungus</name>
    <dbReference type="NCBI Taxonomy" id="5025"/>
    <lineage>
        <taxon>Eukaryota</taxon>
        <taxon>Fungi</taxon>
        <taxon>Dikarya</taxon>
        <taxon>Ascomycota</taxon>
        <taxon>Pezizomycotina</taxon>
        <taxon>Dothideomycetes</taxon>
        <taxon>Pleosporomycetidae</taxon>
        <taxon>Venturiales</taxon>
        <taxon>Venturiaceae</taxon>
        <taxon>Venturia</taxon>
    </lineage>
</organism>
<sequence>MGETILITGATGYIGFKTMLLALEAGYKVRAVIRKQGQADKLKTHPKIAPYAANLEFAVISDLTQDGAFDEALLGIDAVLHLASPLANETDDYERDIIKPAVAVNISLLHSALTHTSVKRIIITSSMVTLIPFSWLSTPNTTKTYSSTDTNTTTTGPFTSAMEAYWSSKALARLAVRDFVTTKTPGFEVIQLLPSVVIGADDRATSLEDLKTNTPLWSLKLSPLLGIKQDTPMVGVPVDVADVARAHVDAINPRVPGNKEYVLSAETPNGVVWNDMIGIVEERWPERVGKSELPLGGSLPSTVWKIDVGETEEAFGWGFRAFEDTVAGVVGQYLELFDGEV</sequence>
<comment type="similarity">
    <text evidence="2">Belongs to the NAD(P)-dependent epimerase/dehydratase family. Dihydroflavonol-4-reductase subfamily.</text>
</comment>
<keyword evidence="1" id="KW-0560">Oxidoreductase</keyword>
<comment type="caution">
    <text evidence="4">The sequence shown here is derived from an EMBL/GenBank/DDBJ whole genome shotgun (WGS) entry which is preliminary data.</text>
</comment>
<dbReference type="AlphaFoldDB" id="A0A8H3UM77"/>
<proteinExistence type="inferred from homology"/>
<reference evidence="4 5" key="1">
    <citation type="submission" date="2019-11" db="EMBL/GenBank/DDBJ databases">
        <title>Venturia inaequalis Genome Resource.</title>
        <authorList>
            <person name="Lichtner F.J."/>
        </authorList>
    </citation>
    <scope>NUCLEOTIDE SEQUENCE [LARGE SCALE GENOMIC DNA]</scope>
    <source>
        <strain evidence="4">Bline_iso_100314</strain>
    </source>
</reference>
<dbReference type="OrthoDB" id="2735536at2759"/>
<dbReference type="PANTHER" id="PTHR10366">
    <property type="entry name" value="NAD DEPENDENT EPIMERASE/DEHYDRATASE"/>
    <property type="match status" value="1"/>
</dbReference>
<name>A0A8H3UM77_VENIN</name>
<dbReference type="Gene3D" id="3.40.50.720">
    <property type="entry name" value="NAD(P)-binding Rossmann-like Domain"/>
    <property type="match status" value="1"/>
</dbReference>
<dbReference type="InterPro" id="IPR036291">
    <property type="entry name" value="NAD(P)-bd_dom_sf"/>
</dbReference>
<evidence type="ECO:0000313" key="5">
    <source>
        <dbReference type="Proteomes" id="UP000433883"/>
    </source>
</evidence>
<dbReference type="InterPro" id="IPR001509">
    <property type="entry name" value="Epimerase_deHydtase"/>
</dbReference>
<dbReference type="EMBL" id="WNWQ01000249">
    <property type="protein sequence ID" value="KAE9972884.1"/>
    <property type="molecule type" value="Genomic_DNA"/>
</dbReference>
<dbReference type="SUPFAM" id="SSF51735">
    <property type="entry name" value="NAD(P)-binding Rossmann-fold domains"/>
    <property type="match status" value="1"/>
</dbReference>
<gene>
    <name evidence="4" type="ORF">BLS_003833</name>
</gene>